<dbReference type="Pfam" id="PF03626">
    <property type="entry name" value="COX4_pro"/>
    <property type="match status" value="1"/>
</dbReference>
<evidence type="ECO:0000256" key="5">
    <source>
        <dbReference type="ARBA" id="ARBA00023136"/>
    </source>
</evidence>
<evidence type="ECO:0000256" key="4">
    <source>
        <dbReference type="ARBA" id="ARBA00022989"/>
    </source>
</evidence>
<dbReference type="InterPro" id="IPR011743">
    <property type="entry name" value="Caa3_sub_IV"/>
</dbReference>
<evidence type="ECO:0000256" key="2">
    <source>
        <dbReference type="ARBA" id="ARBA00022475"/>
    </source>
</evidence>
<evidence type="ECO:0000313" key="8">
    <source>
        <dbReference type="Proteomes" id="UP000008207"/>
    </source>
</evidence>
<comment type="subcellular location">
    <subcellularLocation>
        <location evidence="1">Cell membrane</location>
        <topology evidence="1">Multi-pass membrane protein</topology>
    </subcellularLocation>
</comment>
<evidence type="ECO:0000313" key="7">
    <source>
        <dbReference type="EMBL" id="ACL61628.1"/>
    </source>
</evidence>
<keyword evidence="2" id="KW-1003">Cell membrane</keyword>
<dbReference type="KEGG" id="mno:Mnod_6883"/>
<evidence type="ECO:0000256" key="3">
    <source>
        <dbReference type="ARBA" id="ARBA00022692"/>
    </source>
</evidence>
<protein>
    <submittedName>
        <fullName evidence="7">Caa(3)-type oxidase, subunit IV</fullName>
    </submittedName>
</protein>
<gene>
    <name evidence="7" type="ordered locus">Mnod_6883</name>
</gene>
<dbReference type="RefSeq" id="WP_015933193.1">
    <property type="nucleotide sequence ID" value="NC_011894.1"/>
</dbReference>
<dbReference type="NCBIfam" id="TIGR02229">
    <property type="entry name" value="caa3_sub_IV"/>
    <property type="match status" value="1"/>
</dbReference>
<dbReference type="STRING" id="460265.Mnod_6883"/>
<feature type="transmembrane region" description="Helical" evidence="6">
    <location>
        <begin position="12"/>
        <end position="31"/>
    </location>
</feature>
<keyword evidence="3 6" id="KW-0812">Transmembrane</keyword>
<dbReference type="HOGENOM" id="CLU_146734_4_0_5"/>
<feature type="transmembrane region" description="Helical" evidence="6">
    <location>
        <begin position="69"/>
        <end position="87"/>
    </location>
</feature>
<dbReference type="eggNOG" id="ENOG50339NS">
    <property type="taxonomic scope" value="Bacteria"/>
</dbReference>
<keyword evidence="5 6" id="KW-0472">Membrane</keyword>
<keyword evidence="4 6" id="KW-1133">Transmembrane helix</keyword>
<dbReference type="GO" id="GO:0005886">
    <property type="term" value="C:plasma membrane"/>
    <property type="evidence" value="ECO:0007669"/>
    <property type="project" value="UniProtKB-SubCell"/>
</dbReference>
<proteinExistence type="predicted"/>
<dbReference type="InterPro" id="IPR005171">
    <property type="entry name" value="Cyt_c_oxidase_su4_prok"/>
</dbReference>
<organism evidence="7 8">
    <name type="scientific">Methylobacterium nodulans (strain LMG 21967 / CNCM I-2342 / ORS 2060)</name>
    <dbReference type="NCBI Taxonomy" id="460265"/>
    <lineage>
        <taxon>Bacteria</taxon>
        <taxon>Pseudomonadati</taxon>
        <taxon>Pseudomonadota</taxon>
        <taxon>Alphaproteobacteria</taxon>
        <taxon>Hyphomicrobiales</taxon>
        <taxon>Methylobacteriaceae</taxon>
        <taxon>Methylobacterium</taxon>
    </lineage>
</organism>
<evidence type="ECO:0000256" key="1">
    <source>
        <dbReference type="ARBA" id="ARBA00004651"/>
    </source>
</evidence>
<accession>B8IHG5</accession>
<name>B8IHG5_METNO</name>
<dbReference type="Proteomes" id="UP000008207">
    <property type="component" value="Chromosome"/>
</dbReference>
<feature type="transmembrane region" description="Helical" evidence="6">
    <location>
        <begin position="37"/>
        <end position="57"/>
    </location>
</feature>
<dbReference type="OrthoDB" id="7996764at2"/>
<keyword evidence="8" id="KW-1185">Reference proteome</keyword>
<dbReference type="AlphaFoldDB" id="B8IHG5"/>
<sequence>MSPTIRSLWLRNLAVWAALLGLLTLSYFAAFWKLGSLTTAIGFGIAAVKALLVLVFYMELKEARGLVRLAAAAGFIWAGVLFALTLSDVLTRS</sequence>
<reference evidence="7 8" key="1">
    <citation type="submission" date="2009-01" db="EMBL/GenBank/DDBJ databases">
        <title>Complete sequence of chromosome of Methylobacterium nodulans ORS 2060.</title>
        <authorList>
            <consortium name="US DOE Joint Genome Institute"/>
            <person name="Lucas S."/>
            <person name="Copeland A."/>
            <person name="Lapidus A."/>
            <person name="Glavina del Rio T."/>
            <person name="Dalin E."/>
            <person name="Tice H."/>
            <person name="Bruce D."/>
            <person name="Goodwin L."/>
            <person name="Pitluck S."/>
            <person name="Sims D."/>
            <person name="Brettin T."/>
            <person name="Detter J.C."/>
            <person name="Han C."/>
            <person name="Larimer F."/>
            <person name="Land M."/>
            <person name="Hauser L."/>
            <person name="Kyrpides N."/>
            <person name="Ivanova N."/>
            <person name="Marx C.J."/>
            <person name="Richardson P."/>
        </authorList>
    </citation>
    <scope>NUCLEOTIDE SEQUENCE [LARGE SCALE GENOMIC DNA]</scope>
    <source>
        <strain evidence="8">LMG 21967 / CNCM I-2342 / ORS 2060</strain>
    </source>
</reference>
<dbReference type="EMBL" id="CP001349">
    <property type="protein sequence ID" value="ACL61628.1"/>
    <property type="molecule type" value="Genomic_DNA"/>
</dbReference>
<evidence type="ECO:0000256" key="6">
    <source>
        <dbReference type="SAM" id="Phobius"/>
    </source>
</evidence>